<evidence type="ECO:0000313" key="8">
    <source>
        <dbReference type="Proteomes" id="UP000318483"/>
    </source>
</evidence>
<protein>
    <submittedName>
        <fullName evidence="7">ABC transporter permease</fullName>
    </submittedName>
</protein>
<dbReference type="PANTHER" id="PTHR32196">
    <property type="entry name" value="ABC TRANSPORTER PERMEASE PROTEIN YPHD-RELATED-RELATED"/>
    <property type="match status" value="1"/>
</dbReference>
<dbReference type="GO" id="GO:0005886">
    <property type="term" value="C:plasma membrane"/>
    <property type="evidence" value="ECO:0007669"/>
    <property type="project" value="UniProtKB-SubCell"/>
</dbReference>
<feature type="transmembrane region" description="Helical" evidence="6">
    <location>
        <begin position="101"/>
        <end position="124"/>
    </location>
</feature>
<dbReference type="AlphaFoldDB" id="A0A5B8IAQ3"/>
<feature type="transmembrane region" description="Helical" evidence="6">
    <location>
        <begin position="170"/>
        <end position="190"/>
    </location>
</feature>
<dbReference type="Proteomes" id="UP000318483">
    <property type="component" value="Plasmid unnamed1"/>
</dbReference>
<keyword evidence="3 6" id="KW-0812">Transmembrane</keyword>
<feature type="transmembrane region" description="Helical" evidence="6">
    <location>
        <begin position="20"/>
        <end position="38"/>
    </location>
</feature>
<dbReference type="InterPro" id="IPR001851">
    <property type="entry name" value="ABC_transp_permease"/>
</dbReference>
<evidence type="ECO:0000256" key="4">
    <source>
        <dbReference type="ARBA" id="ARBA00022989"/>
    </source>
</evidence>
<feature type="transmembrane region" description="Helical" evidence="6">
    <location>
        <begin position="69"/>
        <end position="95"/>
    </location>
</feature>
<evidence type="ECO:0000256" key="5">
    <source>
        <dbReference type="ARBA" id="ARBA00023136"/>
    </source>
</evidence>
<feature type="transmembrane region" description="Helical" evidence="6">
    <location>
        <begin position="219"/>
        <end position="240"/>
    </location>
</feature>
<geneLocation type="plasmid" evidence="7 8">
    <name>unnamed1</name>
</geneLocation>
<dbReference type="CDD" id="cd06579">
    <property type="entry name" value="TM_PBP1_transp_AraH_like"/>
    <property type="match status" value="1"/>
</dbReference>
<keyword evidence="7" id="KW-0614">Plasmid</keyword>
<dbReference type="Pfam" id="PF02653">
    <property type="entry name" value="BPD_transp_2"/>
    <property type="match status" value="1"/>
</dbReference>
<evidence type="ECO:0000256" key="1">
    <source>
        <dbReference type="ARBA" id="ARBA00004651"/>
    </source>
</evidence>
<dbReference type="GO" id="GO:0022857">
    <property type="term" value="F:transmembrane transporter activity"/>
    <property type="evidence" value="ECO:0007669"/>
    <property type="project" value="InterPro"/>
</dbReference>
<evidence type="ECO:0000256" key="2">
    <source>
        <dbReference type="ARBA" id="ARBA00022475"/>
    </source>
</evidence>
<evidence type="ECO:0000313" key="7">
    <source>
        <dbReference type="EMBL" id="QDY70416.1"/>
    </source>
</evidence>
<dbReference type="EMBL" id="CP042262">
    <property type="protein sequence ID" value="QDY70416.1"/>
    <property type="molecule type" value="Genomic_DNA"/>
</dbReference>
<evidence type="ECO:0000256" key="6">
    <source>
        <dbReference type="SAM" id="Phobius"/>
    </source>
</evidence>
<gene>
    <name evidence="7" type="ORF">FPZ52_11895</name>
</gene>
<feature type="transmembrane region" description="Helical" evidence="6">
    <location>
        <begin position="44"/>
        <end position="62"/>
    </location>
</feature>
<sequence length="328" mass="33944">MSVHSDTSPRRKAFRFERWAPLILLGGSFLIYVLVALATDQTQYLTFDNLIAILGRSIALGITAIGQTFVILVASIDLSVASLISATAVLASVIMDGSPAMIVPAIFSAVALGGVVGLTNGLVVSGLQVNPLIATLGMSLIIQGCLSAFVSNFAGEVPAAFQVFAYGEIGPFPLALLFLTALAVLAWGVLRFSKFGSDIYAVGGNEEAARFAGIKTGRIVILSHVICSVCAAVAGLYLASRLRSGAPWIGADGVYDLESIAVVVIGGTVLAGGRGGIWGTMAGMLIFSLIDSVFNIAGVDSFAKQVLRGIIIVAAVAFYAINSKRIVA</sequence>
<keyword evidence="2" id="KW-1003">Cell membrane</keyword>
<feature type="transmembrane region" description="Helical" evidence="6">
    <location>
        <begin position="260"/>
        <end position="290"/>
    </location>
</feature>
<feature type="transmembrane region" description="Helical" evidence="6">
    <location>
        <begin position="131"/>
        <end position="150"/>
    </location>
</feature>
<keyword evidence="4 6" id="KW-1133">Transmembrane helix</keyword>
<dbReference type="RefSeq" id="WP_146365834.1">
    <property type="nucleotide sequence ID" value="NZ_CP042262.1"/>
</dbReference>
<dbReference type="KEGG" id="lit:FPZ52_11895"/>
<accession>A0A5B8IAQ3</accession>
<evidence type="ECO:0000256" key="3">
    <source>
        <dbReference type="ARBA" id="ARBA00022692"/>
    </source>
</evidence>
<dbReference type="OrthoDB" id="192433at2"/>
<organism evidence="7 8">
    <name type="scientific">Qingshengfaniella alkalisoli</name>
    <dbReference type="NCBI Taxonomy" id="2599296"/>
    <lineage>
        <taxon>Bacteria</taxon>
        <taxon>Pseudomonadati</taxon>
        <taxon>Pseudomonadota</taxon>
        <taxon>Alphaproteobacteria</taxon>
        <taxon>Rhodobacterales</taxon>
        <taxon>Paracoccaceae</taxon>
        <taxon>Qingshengfaniella</taxon>
    </lineage>
</organism>
<comment type="subcellular location">
    <subcellularLocation>
        <location evidence="1">Cell membrane</location>
        <topology evidence="1">Multi-pass membrane protein</topology>
    </subcellularLocation>
</comment>
<proteinExistence type="predicted"/>
<feature type="transmembrane region" description="Helical" evidence="6">
    <location>
        <begin position="302"/>
        <end position="321"/>
    </location>
</feature>
<name>A0A5B8IAQ3_9RHOB</name>
<keyword evidence="8" id="KW-1185">Reference proteome</keyword>
<reference evidence="7 8" key="1">
    <citation type="submission" date="2019-07" db="EMBL/GenBank/DDBJ databases">
        <title>Litoreibacter alkalisoli sp. nov., isolated from saline-alkaline soil.</title>
        <authorList>
            <person name="Wang S."/>
            <person name="Xu L."/>
            <person name="Xing Y.-T."/>
            <person name="Sun J.-Q."/>
        </authorList>
    </citation>
    <scope>NUCLEOTIDE SEQUENCE [LARGE SCALE GENOMIC DNA]</scope>
    <source>
        <strain evidence="7 8">LN3S51</strain>
        <plasmid evidence="7 8">unnamed1</plasmid>
    </source>
</reference>
<keyword evidence="5 6" id="KW-0472">Membrane</keyword>